<organism evidence="1">
    <name type="scientific">marine metagenome</name>
    <dbReference type="NCBI Taxonomy" id="408172"/>
    <lineage>
        <taxon>unclassified sequences</taxon>
        <taxon>metagenomes</taxon>
        <taxon>ecological metagenomes</taxon>
    </lineage>
</organism>
<evidence type="ECO:0000313" key="1">
    <source>
        <dbReference type="EMBL" id="SVB77321.1"/>
    </source>
</evidence>
<reference evidence="1" key="1">
    <citation type="submission" date="2018-05" db="EMBL/GenBank/DDBJ databases">
        <authorList>
            <person name="Lanie J.A."/>
            <person name="Ng W.-L."/>
            <person name="Kazmierczak K.M."/>
            <person name="Andrzejewski T.M."/>
            <person name="Davidsen T.M."/>
            <person name="Wayne K.J."/>
            <person name="Tettelin H."/>
            <person name="Glass J.I."/>
            <person name="Rusch D."/>
            <person name="Podicherti R."/>
            <person name="Tsui H.-C.T."/>
            <person name="Winkler M.E."/>
        </authorList>
    </citation>
    <scope>NUCLEOTIDE SEQUENCE</scope>
</reference>
<sequence length="46" mass="5245">VTKDSIININKLKIPQNTEPKIIKERENKKIAILSILLKKKGDCNT</sequence>
<gene>
    <name evidence="1" type="ORF">METZ01_LOCUS230175</name>
</gene>
<proteinExistence type="predicted"/>
<accession>A0A382GT21</accession>
<dbReference type="EMBL" id="UINC01056827">
    <property type="protein sequence ID" value="SVB77321.1"/>
    <property type="molecule type" value="Genomic_DNA"/>
</dbReference>
<protein>
    <submittedName>
        <fullName evidence="1">Uncharacterized protein</fullName>
    </submittedName>
</protein>
<dbReference type="AlphaFoldDB" id="A0A382GT21"/>
<name>A0A382GT21_9ZZZZ</name>
<feature type="non-terminal residue" evidence="1">
    <location>
        <position position="1"/>
    </location>
</feature>